<comment type="caution">
    <text evidence="3">The sequence shown here is derived from an EMBL/GenBank/DDBJ whole genome shotgun (WGS) entry which is preliminary data.</text>
</comment>
<dbReference type="OrthoDB" id="435460at2759"/>
<dbReference type="EMBL" id="CAGKOT010000032">
    <property type="protein sequence ID" value="CAB5373469.1"/>
    <property type="molecule type" value="Genomic_DNA"/>
</dbReference>
<feature type="region of interest" description="Disordered" evidence="1">
    <location>
        <begin position="142"/>
        <end position="195"/>
    </location>
</feature>
<feature type="compositionally biased region" description="Acidic residues" evidence="1">
    <location>
        <begin position="177"/>
        <end position="188"/>
    </location>
</feature>
<evidence type="ECO:0000256" key="1">
    <source>
        <dbReference type="SAM" id="MobiDB-lite"/>
    </source>
</evidence>
<evidence type="ECO:0000313" key="4">
    <source>
        <dbReference type="Proteomes" id="UP000684084"/>
    </source>
</evidence>
<dbReference type="InterPro" id="IPR021661">
    <property type="entry name" value="Rap1_C"/>
</dbReference>
<evidence type="ECO:0000259" key="2">
    <source>
        <dbReference type="Pfam" id="PF11626"/>
    </source>
</evidence>
<feature type="domain" description="TRF2-interacting telomeric protein/Rap1 C-terminal" evidence="2">
    <location>
        <begin position="227"/>
        <end position="300"/>
    </location>
</feature>
<dbReference type="AlphaFoldDB" id="A0A916EB14"/>
<dbReference type="Proteomes" id="UP000684084">
    <property type="component" value="Unassembled WGS sequence"/>
</dbReference>
<feature type="compositionally biased region" description="Basic and acidic residues" evidence="1">
    <location>
        <begin position="148"/>
        <end position="159"/>
    </location>
</feature>
<feature type="compositionally biased region" description="Acidic residues" evidence="1">
    <location>
        <begin position="70"/>
        <end position="79"/>
    </location>
</feature>
<dbReference type="Pfam" id="PF11626">
    <property type="entry name" value="Rap1_C"/>
    <property type="match status" value="1"/>
</dbReference>
<feature type="region of interest" description="Disordered" evidence="1">
    <location>
        <begin position="63"/>
        <end position="105"/>
    </location>
</feature>
<organism evidence="3 4">
    <name type="scientific">Rhizophagus irregularis</name>
    <dbReference type="NCBI Taxonomy" id="588596"/>
    <lineage>
        <taxon>Eukaryota</taxon>
        <taxon>Fungi</taxon>
        <taxon>Fungi incertae sedis</taxon>
        <taxon>Mucoromycota</taxon>
        <taxon>Glomeromycotina</taxon>
        <taxon>Glomeromycetes</taxon>
        <taxon>Glomerales</taxon>
        <taxon>Glomeraceae</taxon>
        <taxon>Rhizophagus</taxon>
    </lineage>
</organism>
<gene>
    <name evidence="3" type="ORF">CHRIB12_LOCUS14015</name>
</gene>
<proteinExistence type="predicted"/>
<sequence>MNYLNSCLINQSTFVTVEADRTNKEKEVSNNKEQINVEGSLDFFDLESDDAAAEALILGQSTVQEKERVSDEEEEEELPPLEAKVNDHQNERNYSKGSENNVGIDDDYLTVHDELNESSEDCYSVSEDSGIENGLLISGKTGQALRQQDTEKEIQRQDTLDSDVGPKQKGKRVRQDSDDEDEDYEDDTTEKQWNITPISQSKEKEFLFNEQQSLMDINQLVKETRRPKEICKVALQMSTYHYDIARELLLFGLRNEIYSKIWTDEEDEQLLKYQEDVVNLNKIIDKHNIESTRERLSYLKKRKEKNI</sequence>
<protein>
    <recommendedName>
        <fullName evidence="2">TRF2-interacting telomeric protein/Rap1 C-terminal domain-containing protein</fullName>
    </recommendedName>
</protein>
<reference evidence="3" key="1">
    <citation type="submission" date="2020-05" db="EMBL/GenBank/DDBJ databases">
        <authorList>
            <person name="Rincon C."/>
            <person name="Sanders R I."/>
            <person name="Robbins C."/>
            <person name="Chaturvedi A."/>
        </authorList>
    </citation>
    <scope>NUCLEOTIDE SEQUENCE</scope>
    <source>
        <strain evidence="3">CHB12</strain>
    </source>
</reference>
<dbReference type="VEuPathDB" id="FungiDB:RhiirFUN_014893"/>
<evidence type="ECO:0000313" key="3">
    <source>
        <dbReference type="EMBL" id="CAB5373469.1"/>
    </source>
</evidence>
<name>A0A916EB14_9GLOM</name>
<accession>A0A916EB14</accession>
<feature type="compositionally biased region" description="Basic and acidic residues" evidence="1">
    <location>
        <begin position="84"/>
        <end position="94"/>
    </location>
</feature>